<feature type="chain" id="PRO_5032328546" evidence="1">
    <location>
        <begin position="19"/>
        <end position="204"/>
    </location>
</feature>
<name>A0A843WMD2_COLES</name>
<dbReference type="AlphaFoldDB" id="A0A843WMD2"/>
<keyword evidence="3" id="KW-1185">Reference proteome</keyword>
<reference evidence="2" key="1">
    <citation type="submission" date="2017-07" db="EMBL/GenBank/DDBJ databases">
        <title>Taro Niue Genome Assembly and Annotation.</title>
        <authorList>
            <person name="Atibalentja N."/>
            <person name="Keating K."/>
            <person name="Fields C.J."/>
        </authorList>
    </citation>
    <scope>NUCLEOTIDE SEQUENCE</scope>
    <source>
        <strain evidence="2">Niue_2</strain>
        <tissue evidence="2">Leaf</tissue>
    </source>
</reference>
<organism evidence="2 3">
    <name type="scientific">Colocasia esculenta</name>
    <name type="common">Wild taro</name>
    <name type="synonym">Arum esculentum</name>
    <dbReference type="NCBI Taxonomy" id="4460"/>
    <lineage>
        <taxon>Eukaryota</taxon>
        <taxon>Viridiplantae</taxon>
        <taxon>Streptophyta</taxon>
        <taxon>Embryophyta</taxon>
        <taxon>Tracheophyta</taxon>
        <taxon>Spermatophyta</taxon>
        <taxon>Magnoliopsida</taxon>
        <taxon>Liliopsida</taxon>
        <taxon>Araceae</taxon>
        <taxon>Aroideae</taxon>
        <taxon>Colocasieae</taxon>
        <taxon>Colocasia</taxon>
    </lineage>
</organism>
<dbReference type="Proteomes" id="UP000652761">
    <property type="component" value="Unassembled WGS sequence"/>
</dbReference>
<gene>
    <name evidence="2" type="ORF">Taro_036683</name>
</gene>
<evidence type="ECO:0000313" key="3">
    <source>
        <dbReference type="Proteomes" id="UP000652761"/>
    </source>
</evidence>
<keyword evidence="1" id="KW-0732">Signal</keyword>
<sequence>MFLQFRGSMSWCLSVVASVGVVPNLVRVQGLGGSACGPSTRWRSDVAVLAVRRRSHLVVLWSRQFPIFGVPAALAARGSSSWELGVGRVAEAVVAPCVVSSSESECCELLYPSELRVVFCKSSGSSDLWLATRISGPGGVREVGSLQYYNTLDAPPGLPAPQKGIITAKISNKIKPLDQALTSHNLKQIALREGDLNNEIVMNT</sequence>
<evidence type="ECO:0000256" key="1">
    <source>
        <dbReference type="SAM" id="SignalP"/>
    </source>
</evidence>
<dbReference type="EMBL" id="NMUH01003114">
    <property type="protein sequence ID" value="MQM03890.1"/>
    <property type="molecule type" value="Genomic_DNA"/>
</dbReference>
<feature type="signal peptide" evidence="1">
    <location>
        <begin position="1"/>
        <end position="18"/>
    </location>
</feature>
<protein>
    <submittedName>
        <fullName evidence="2">Uncharacterized protein</fullName>
    </submittedName>
</protein>
<accession>A0A843WMD2</accession>
<proteinExistence type="predicted"/>
<evidence type="ECO:0000313" key="2">
    <source>
        <dbReference type="EMBL" id="MQM03890.1"/>
    </source>
</evidence>
<comment type="caution">
    <text evidence="2">The sequence shown here is derived from an EMBL/GenBank/DDBJ whole genome shotgun (WGS) entry which is preliminary data.</text>
</comment>